<dbReference type="GO" id="GO:0005737">
    <property type="term" value="C:cytoplasm"/>
    <property type="evidence" value="ECO:0007669"/>
    <property type="project" value="UniProtKB-SubCell"/>
</dbReference>
<evidence type="ECO:0000256" key="7">
    <source>
        <dbReference type="ARBA" id="ARBA00042222"/>
    </source>
</evidence>
<dbReference type="InterPro" id="IPR020472">
    <property type="entry name" value="WD40_PAC1"/>
</dbReference>
<dbReference type="Pfam" id="PF00400">
    <property type="entry name" value="WD40"/>
    <property type="match status" value="5"/>
</dbReference>
<reference evidence="9" key="1">
    <citation type="submission" date="2022-01" db="UniProtKB">
        <authorList>
            <consortium name="EnsemblMetazoa"/>
        </authorList>
    </citation>
    <scope>IDENTIFICATION</scope>
</reference>
<dbReference type="EnsemblMetazoa" id="XM_014399155.2">
    <property type="protein sequence ID" value="XP_014254641.1"/>
    <property type="gene ID" value="LOC106669583"/>
</dbReference>
<evidence type="ECO:0000256" key="2">
    <source>
        <dbReference type="ARBA" id="ARBA00022490"/>
    </source>
</evidence>
<keyword evidence="10" id="KW-1185">Reference proteome</keyword>
<sequence>MDYKCLATINCKQGAIRKVRFNVDGVYCVTSGSDKTVKLWNPHRKLFLKSYCGHGNEVLDACASSDSSQILSGGVDKTVILWDVSSGKPLRRLRVHSGNVTCVKFNEESNLAFSGSLDNTVMIWDIRAFNFQPIQVLKEAKDSISAIIVTDHEIVTGSLDSKIRCYDIRSGVLSVDYIGEPIVSLNLTRDGQCFIASTANGIIWLFDKTSGELLNEYSGHTTGDFCIESSVDRKDRNILSGSTDGCVYCWDLIGSKVSHKLVHSSGEVVHSLHPHPTGDYLMTATKNEIHLWGIEEMDLQDEPEVEA</sequence>
<dbReference type="KEGG" id="clec:106669583"/>
<dbReference type="SMART" id="SM00320">
    <property type="entry name" value="WD40"/>
    <property type="match status" value="7"/>
</dbReference>
<dbReference type="GeneID" id="106669583"/>
<dbReference type="PROSITE" id="PS00678">
    <property type="entry name" value="WD_REPEATS_1"/>
    <property type="match status" value="2"/>
</dbReference>
<evidence type="ECO:0000256" key="6">
    <source>
        <dbReference type="ARBA" id="ARBA00040453"/>
    </source>
</evidence>
<keyword evidence="3 8" id="KW-0853">WD repeat</keyword>
<dbReference type="InterPro" id="IPR019775">
    <property type="entry name" value="WD40_repeat_CS"/>
</dbReference>
<dbReference type="InterPro" id="IPR015943">
    <property type="entry name" value="WD40/YVTN_repeat-like_dom_sf"/>
</dbReference>
<evidence type="ECO:0000313" key="9">
    <source>
        <dbReference type="EnsemblMetazoa" id="XP_014254641.1"/>
    </source>
</evidence>
<dbReference type="RefSeq" id="XP_014254641.1">
    <property type="nucleotide sequence ID" value="XM_014399155.2"/>
</dbReference>
<comment type="similarity">
    <text evidence="5">Belongs to the WD repeat MORG1 family.</text>
</comment>
<dbReference type="PROSITE" id="PS50294">
    <property type="entry name" value="WD_REPEATS_REGION"/>
    <property type="match status" value="2"/>
</dbReference>
<dbReference type="CDD" id="cd00200">
    <property type="entry name" value="WD40"/>
    <property type="match status" value="1"/>
</dbReference>
<feature type="repeat" description="WD" evidence="8">
    <location>
        <begin position="93"/>
        <end position="127"/>
    </location>
</feature>
<dbReference type="Gene3D" id="2.130.10.10">
    <property type="entry name" value="YVTN repeat-like/Quinoprotein amine dehydrogenase"/>
    <property type="match status" value="1"/>
</dbReference>
<name>A0A8I6RY36_CIMLE</name>
<comment type="subcellular location">
    <subcellularLocation>
        <location evidence="1">Cytoplasm</location>
    </subcellularLocation>
</comment>
<dbReference type="OMA" id="MCWDIRT"/>
<accession>A0A8I6RY36</accession>
<proteinExistence type="inferred from homology"/>
<dbReference type="AlphaFoldDB" id="A0A8I6RY36"/>
<protein>
    <recommendedName>
        <fullName evidence="6">WD repeat domain-containing protein 83</fullName>
    </recommendedName>
    <alternativeName>
        <fullName evidence="7">Mitogen-activated protein kinase organizer 1</fullName>
    </alternativeName>
</protein>
<evidence type="ECO:0000313" key="10">
    <source>
        <dbReference type="Proteomes" id="UP000494040"/>
    </source>
</evidence>
<dbReference type="OrthoDB" id="71437at2759"/>
<dbReference type="PROSITE" id="PS50082">
    <property type="entry name" value="WD_REPEATS_2"/>
    <property type="match status" value="3"/>
</dbReference>
<dbReference type="GO" id="GO:0071013">
    <property type="term" value="C:catalytic step 2 spliceosome"/>
    <property type="evidence" value="ECO:0007669"/>
    <property type="project" value="TreeGrafter"/>
</dbReference>
<dbReference type="InterPro" id="IPR051980">
    <property type="entry name" value="WD_repeat_MORG1"/>
</dbReference>
<evidence type="ECO:0000256" key="8">
    <source>
        <dbReference type="PROSITE-ProRule" id="PRU00221"/>
    </source>
</evidence>
<dbReference type="Proteomes" id="UP000494040">
    <property type="component" value="Unassembled WGS sequence"/>
</dbReference>
<dbReference type="InterPro" id="IPR036322">
    <property type="entry name" value="WD40_repeat_dom_sf"/>
</dbReference>
<evidence type="ECO:0000256" key="1">
    <source>
        <dbReference type="ARBA" id="ARBA00004496"/>
    </source>
</evidence>
<dbReference type="SUPFAM" id="SSF50978">
    <property type="entry name" value="WD40 repeat-like"/>
    <property type="match status" value="1"/>
</dbReference>
<keyword evidence="4" id="KW-0677">Repeat</keyword>
<organism evidence="9 10">
    <name type="scientific">Cimex lectularius</name>
    <name type="common">Bed bug</name>
    <name type="synonym">Acanthia lectularia</name>
    <dbReference type="NCBI Taxonomy" id="79782"/>
    <lineage>
        <taxon>Eukaryota</taxon>
        <taxon>Metazoa</taxon>
        <taxon>Ecdysozoa</taxon>
        <taxon>Arthropoda</taxon>
        <taxon>Hexapoda</taxon>
        <taxon>Insecta</taxon>
        <taxon>Pterygota</taxon>
        <taxon>Neoptera</taxon>
        <taxon>Paraneoptera</taxon>
        <taxon>Hemiptera</taxon>
        <taxon>Heteroptera</taxon>
        <taxon>Panheteroptera</taxon>
        <taxon>Cimicomorpha</taxon>
        <taxon>Cimicidae</taxon>
        <taxon>Cimex</taxon>
    </lineage>
</organism>
<feature type="repeat" description="WD" evidence="8">
    <location>
        <begin position="51"/>
        <end position="92"/>
    </location>
</feature>
<dbReference type="PANTHER" id="PTHR22842">
    <property type="entry name" value="WD40 REPEAT PROTEIN"/>
    <property type="match status" value="1"/>
</dbReference>
<feature type="repeat" description="WD" evidence="8">
    <location>
        <begin position="9"/>
        <end position="41"/>
    </location>
</feature>
<evidence type="ECO:0000256" key="3">
    <source>
        <dbReference type="ARBA" id="ARBA00022574"/>
    </source>
</evidence>
<dbReference type="GO" id="GO:0000398">
    <property type="term" value="P:mRNA splicing, via spliceosome"/>
    <property type="evidence" value="ECO:0007669"/>
    <property type="project" value="TreeGrafter"/>
</dbReference>
<keyword evidence="2" id="KW-0963">Cytoplasm</keyword>
<dbReference type="InterPro" id="IPR001680">
    <property type="entry name" value="WD40_rpt"/>
</dbReference>
<evidence type="ECO:0000256" key="5">
    <source>
        <dbReference type="ARBA" id="ARBA00038145"/>
    </source>
</evidence>
<dbReference type="PRINTS" id="PR00320">
    <property type="entry name" value="GPROTEINBRPT"/>
</dbReference>
<evidence type="ECO:0000256" key="4">
    <source>
        <dbReference type="ARBA" id="ARBA00022737"/>
    </source>
</evidence>
<dbReference type="PANTHER" id="PTHR22842:SF3">
    <property type="entry name" value="WD REPEAT DOMAIN-CONTAINING PROTEIN 83"/>
    <property type="match status" value="1"/>
</dbReference>